<reference evidence="2 4" key="2">
    <citation type="journal article" date="2018" name="Plant J.">
        <title>The Physcomitrella patens chromosome-scale assembly reveals moss genome structure and evolution.</title>
        <authorList>
            <person name="Lang D."/>
            <person name="Ullrich K.K."/>
            <person name="Murat F."/>
            <person name="Fuchs J."/>
            <person name="Jenkins J."/>
            <person name="Haas F.B."/>
            <person name="Piednoel M."/>
            <person name="Gundlach H."/>
            <person name="Van Bel M."/>
            <person name="Meyberg R."/>
            <person name="Vives C."/>
            <person name="Morata J."/>
            <person name="Symeonidi A."/>
            <person name="Hiss M."/>
            <person name="Muchero W."/>
            <person name="Kamisugi Y."/>
            <person name="Saleh O."/>
            <person name="Blanc G."/>
            <person name="Decker E.L."/>
            <person name="van Gessel N."/>
            <person name="Grimwood J."/>
            <person name="Hayes R.D."/>
            <person name="Graham S.W."/>
            <person name="Gunter L.E."/>
            <person name="McDaniel S.F."/>
            <person name="Hoernstein S.N.W."/>
            <person name="Larsson A."/>
            <person name="Li F.W."/>
            <person name="Perroud P.F."/>
            <person name="Phillips J."/>
            <person name="Ranjan P."/>
            <person name="Rokshar D.S."/>
            <person name="Rothfels C.J."/>
            <person name="Schneider L."/>
            <person name="Shu S."/>
            <person name="Stevenson D.W."/>
            <person name="Thummler F."/>
            <person name="Tillich M."/>
            <person name="Villarreal Aguilar J.C."/>
            <person name="Widiez T."/>
            <person name="Wong G.K."/>
            <person name="Wymore A."/>
            <person name="Zhang Y."/>
            <person name="Zimmer A.D."/>
            <person name="Quatrano R.S."/>
            <person name="Mayer K.F.X."/>
            <person name="Goodstein D."/>
            <person name="Casacuberta J.M."/>
            <person name="Vandepoele K."/>
            <person name="Reski R."/>
            <person name="Cuming A.C."/>
            <person name="Tuskan G.A."/>
            <person name="Maumus F."/>
            <person name="Salse J."/>
            <person name="Schmutz J."/>
            <person name="Rensing S.A."/>
        </authorList>
    </citation>
    <scope>NUCLEOTIDE SEQUENCE [LARGE SCALE GENOMIC DNA]</scope>
    <source>
        <strain evidence="3 4">cv. Gransden 2004</strain>
    </source>
</reference>
<evidence type="ECO:0000313" key="4">
    <source>
        <dbReference type="Proteomes" id="UP000006727"/>
    </source>
</evidence>
<accession>A0A2K1IZ15</accession>
<keyword evidence="4" id="KW-1185">Reference proteome</keyword>
<dbReference type="EnsemblPlants" id="Pp3c19_19780V3.3">
    <property type="protein sequence ID" value="PAC:32937879.CDS.1"/>
    <property type="gene ID" value="Pp3c19_19780"/>
</dbReference>
<feature type="compositionally biased region" description="Basic and acidic residues" evidence="1">
    <location>
        <begin position="89"/>
        <end position="111"/>
    </location>
</feature>
<evidence type="ECO:0000313" key="3">
    <source>
        <dbReference type="EnsemblPlants" id="PAC:32937878.CDS.1"/>
    </source>
</evidence>
<dbReference type="Gramene" id="Pp3c19_19780V3.1">
    <property type="protein sequence ID" value="PAC:32937878.CDS.1"/>
    <property type="gene ID" value="Pp3c19_19780"/>
</dbReference>
<feature type="compositionally biased region" description="Acidic residues" evidence="1">
    <location>
        <begin position="112"/>
        <end position="137"/>
    </location>
</feature>
<evidence type="ECO:0000313" key="2">
    <source>
        <dbReference type="EMBL" id="PNR34524.1"/>
    </source>
</evidence>
<dbReference type="PaxDb" id="3218-PP1S519_3V6.1"/>
<evidence type="ECO:0000256" key="1">
    <source>
        <dbReference type="SAM" id="MobiDB-lite"/>
    </source>
</evidence>
<gene>
    <name evidence="2" type="ORF">PHYPA_024341</name>
</gene>
<sequence length="181" mass="18421">MAAPAESAYGLGGNEQLKTASIDEVVRQGPKVVTGLSAEEGVGVDGQNGSEAGPEGKEGEAHGEEQVAKKPRLEKEENGGTEESVEGVAAKEDAEHHNGNGVAKAEERNGEGDEEEQNDDEGDVVGAEEEEEEEEGTDGAGATGKEEGGDGGLRTLLQEGEGKKSSVAKKGADASHVLNGA</sequence>
<dbReference type="Proteomes" id="UP000006727">
    <property type="component" value="Chromosome 19"/>
</dbReference>
<dbReference type="EnsemblPlants" id="Pp3c19_19780V3.1">
    <property type="protein sequence ID" value="PAC:32937878.CDS.1"/>
    <property type="gene ID" value="Pp3c19_19780"/>
</dbReference>
<reference evidence="3" key="3">
    <citation type="submission" date="2020-12" db="UniProtKB">
        <authorList>
            <consortium name="EnsemblPlants"/>
        </authorList>
    </citation>
    <scope>IDENTIFICATION</scope>
</reference>
<organism evidence="2">
    <name type="scientific">Physcomitrium patens</name>
    <name type="common">Spreading-leaved earth moss</name>
    <name type="synonym">Physcomitrella patens</name>
    <dbReference type="NCBI Taxonomy" id="3218"/>
    <lineage>
        <taxon>Eukaryota</taxon>
        <taxon>Viridiplantae</taxon>
        <taxon>Streptophyta</taxon>
        <taxon>Embryophyta</taxon>
        <taxon>Bryophyta</taxon>
        <taxon>Bryophytina</taxon>
        <taxon>Bryopsida</taxon>
        <taxon>Funariidae</taxon>
        <taxon>Funariales</taxon>
        <taxon>Funariaceae</taxon>
        <taxon>Physcomitrium</taxon>
    </lineage>
</organism>
<name>A0A2K1IZ15_PHYPA</name>
<feature type="region of interest" description="Disordered" evidence="1">
    <location>
        <begin position="1"/>
        <end position="181"/>
    </location>
</feature>
<dbReference type="InParanoid" id="A0A2K1IZ15"/>
<dbReference type="Gramene" id="Pp3c19_19780V3.3">
    <property type="protein sequence ID" value="PAC:32937879.CDS.1"/>
    <property type="gene ID" value="Pp3c19_19780"/>
</dbReference>
<feature type="compositionally biased region" description="Basic and acidic residues" evidence="1">
    <location>
        <begin position="54"/>
        <end position="78"/>
    </location>
</feature>
<dbReference type="EMBL" id="ABEU02000019">
    <property type="protein sequence ID" value="PNR34524.1"/>
    <property type="molecule type" value="Genomic_DNA"/>
</dbReference>
<reference evidence="2 4" key="1">
    <citation type="journal article" date="2008" name="Science">
        <title>The Physcomitrella genome reveals evolutionary insights into the conquest of land by plants.</title>
        <authorList>
            <person name="Rensing S."/>
            <person name="Lang D."/>
            <person name="Zimmer A."/>
            <person name="Terry A."/>
            <person name="Salamov A."/>
            <person name="Shapiro H."/>
            <person name="Nishiyama T."/>
            <person name="Perroud P.-F."/>
            <person name="Lindquist E."/>
            <person name="Kamisugi Y."/>
            <person name="Tanahashi T."/>
            <person name="Sakakibara K."/>
            <person name="Fujita T."/>
            <person name="Oishi K."/>
            <person name="Shin-I T."/>
            <person name="Kuroki Y."/>
            <person name="Toyoda A."/>
            <person name="Suzuki Y."/>
            <person name="Hashimoto A."/>
            <person name="Yamaguchi K."/>
            <person name="Sugano A."/>
            <person name="Kohara Y."/>
            <person name="Fujiyama A."/>
            <person name="Anterola A."/>
            <person name="Aoki S."/>
            <person name="Ashton N."/>
            <person name="Barbazuk W.B."/>
            <person name="Barker E."/>
            <person name="Bennetzen J."/>
            <person name="Bezanilla M."/>
            <person name="Blankenship R."/>
            <person name="Cho S.H."/>
            <person name="Dutcher S."/>
            <person name="Estelle M."/>
            <person name="Fawcett J.A."/>
            <person name="Gundlach H."/>
            <person name="Hanada K."/>
            <person name="Heyl A."/>
            <person name="Hicks K.A."/>
            <person name="Hugh J."/>
            <person name="Lohr M."/>
            <person name="Mayer K."/>
            <person name="Melkozernov A."/>
            <person name="Murata T."/>
            <person name="Nelson D."/>
            <person name="Pils B."/>
            <person name="Prigge M."/>
            <person name="Reiss B."/>
            <person name="Renner T."/>
            <person name="Rombauts S."/>
            <person name="Rushton P."/>
            <person name="Sanderfoot A."/>
            <person name="Schween G."/>
            <person name="Shiu S.-H."/>
            <person name="Stueber K."/>
            <person name="Theodoulou F.L."/>
            <person name="Tu H."/>
            <person name="Van de Peer Y."/>
            <person name="Verrier P.J."/>
            <person name="Waters E."/>
            <person name="Wood A."/>
            <person name="Yang L."/>
            <person name="Cove D."/>
            <person name="Cuming A."/>
            <person name="Hasebe M."/>
            <person name="Lucas S."/>
            <person name="Mishler D.B."/>
            <person name="Reski R."/>
            <person name="Grigoriev I."/>
            <person name="Quatrano R.S."/>
            <person name="Boore J.L."/>
        </authorList>
    </citation>
    <scope>NUCLEOTIDE SEQUENCE [LARGE SCALE GENOMIC DNA]</scope>
    <source>
        <strain evidence="3 4">cv. Gransden 2004</strain>
    </source>
</reference>
<proteinExistence type="predicted"/>
<dbReference type="AlphaFoldDB" id="A0A2K1IZ15"/>
<protein>
    <submittedName>
        <fullName evidence="2 3">Uncharacterized protein</fullName>
    </submittedName>
</protein>